<keyword evidence="13" id="KW-0170">Cobalt</keyword>
<feature type="binding site" evidence="10 13">
    <location>
        <position position="184"/>
    </location>
    <ligand>
        <name>a divalent metal cation</name>
        <dbReference type="ChEBI" id="CHEBI:60240"/>
    </ligand>
</feature>
<comment type="cofactor">
    <cofactor evidence="5">
        <name>Fe(2+)</name>
        <dbReference type="ChEBI" id="CHEBI:29033"/>
    </cofactor>
</comment>
<dbReference type="InterPro" id="IPR013785">
    <property type="entry name" value="Aldolase_TIM"/>
</dbReference>
<dbReference type="STRING" id="530564.Psta_1420"/>
<feature type="binding site" evidence="10 14">
    <location>
        <begin position="154"/>
        <end position="157"/>
    </location>
    <ligand>
        <name>substrate</name>
    </ligand>
</feature>
<dbReference type="KEGG" id="psl:Psta_1420"/>
<evidence type="ECO:0000256" key="14">
    <source>
        <dbReference type="PIRSR" id="PIRSR001461-3"/>
    </source>
</evidence>
<evidence type="ECO:0000256" key="3">
    <source>
        <dbReference type="ARBA" id="ARBA00001941"/>
    </source>
</evidence>
<dbReference type="Gene3D" id="3.20.20.70">
    <property type="entry name" value="Aldolase class I"/>
    <property type="match status" value="1"/>
</dbReference>
<keyword evidence="10 11" id="KW-0119">Carbohydrate metabolism</keyword>
<evidence type="ECO:0000256" key="13">
    <source>
        <dbReference type="PIRSR" id="PIRSR001461-2"/>
    </source>
</evidence>
<sequence length="229" mass="24820">MTRRLCLETWQHAGPVVLPSLLLCDFGNLEREVRRLEEAGVKALHLDVMDGVFVPNLTYGMPIVEGLRRLTDMPLDVHLMIQRPEKYLRQFHSAGADVLTVHIEAVEDAQAILGQIRDLDMGAGIAINPSTPMTRFEAALPYADLALVMSVEAGFGGQSFHEIALERMAHVRRVAQKNLLIEVDGGINTKTIARASSAGATLFVVGSAIFGQSDYGTAVSELSALAKGV</sequence>
<dbReference type="HOGENOM" id="CLU_054856_2_1_0"/>
<dbReference type="PROSITE" id="PS01085">
    <property type="entry name" value="RIBUL_P_3_EPIMER_1"/>
    <property type="match status" value="1"/>
</dbReference>
<name>D2QWZ1_PIRSD</name>
<evidence type="ECO:0000256" key="4">
    <source>
        <dbReference type="ARBA" id="ARBA00001947"/>
    </source>
</evidence>
<comment type="cofactor">
    <cofactor evidence="3">
        <name>Co(2+)</name>
        <dbReference type="ChEBI" id="CHEBI:48828"/>
    </cofactor>
</comment>
<evidence type="ECO:0000313" key="16">
    <source>
        <dbReference type="Proteomes" id="UP000001887"/>
    </source>
</evidence>
<dbReference type="EC" id="5.1.3.1" evidence="7 10"/>
<feature type="binding site" evidence="10 14">
    <location>
        <position position="20"/>
    </location>
    <ligand>
        <name>substrate</name>
    </ligand>
</feature>
<comment type="pathway">
    <text evidence="10">Carbohydrate degradation.</text>
</comment>
<comment type="cofactor">
    <cofactor evidence="2">
        <name>Mn(2+)</name>
        <dbReference type="ChEBI" id="CHEBI:29035"/>
    </cofactor>
</comment>
<dbReference type="eggNOG" id="COG0036">
    <property type="taxonomic scope" value="Bacteria"/>
</dbReference>
<gene>
    <name evidence="10" type="primary">rpe</name>
    <name evidence="15" type="ordered locus">Psta_1420</name>
</gene>
<evidence type="ECO:0000256" key="11">
    <source>
        <dbReference type="PIRNR" id="PIRNR001461"/>
    </source>
</evidence>
<dbReference type="SUPFAM" id="SSF51366">
    <property type="entry name" value="Ribulose-phoshate binding barrel"/>
    <property type="match status" value="1"/>
</dbReference>
<comment type="cofactor">
    <cofactor evidence="4">
        <name>Zn(2+)</name>
        <dbReference type="ChEBI" id="CHEBI:29105"/>
    </cofactor>
</comment>
<evidence type="ECO:0000256" key="7">
    <source>
        <dbReference type="ARBA" id="ARBA00013188"/>
    </source>
</evidence>
<reference evidence="15 16" key="1">
    <citation type="journal article" date="2009" name="Stand. Genomic Sci.">
        <title>Complete genome sequence of Pirellula staleyi type strain (ATCC 27377).</title>
        <authorList>
            <person name="Clum A."/>
            <person name="Tindall B.J."/>
            <person name="Sikorski J."/>
            <person name="Ivanova N."/>
            <person name="Mavrommatis K."/>
            <person name="Lucas S."/>
            <person name="Glavina del Rio T."/>
            <person name="Nolan M."/>
            <person name="Chen F."/>
            <person name="Tice H."/>
            <person name="Pitluck S."/>
            <person name="Cheng J.F."/>
            <person name="Chertkov O."/>
            <person name="Brettin T."/>
            <person name="Han C."/>
            <person name="Detter J.C."/>
            <person name="Kuske C."/>
            <person name="Bruce D."/>
            <person name="Goodwin L."/>
            <person name="Ovchinikova G."/>
            <person name="Pati A."/>
            <person name="Mikhailova N."/>
            <person name="Chen A."/>
            <person name="Palaniappan K."/>
            <person name="Land M."/>
            <person name="Hauser L."/>
            <person name="Chang Y.J."/>
            <person name="Jeffries C.D."/>
            <person name="Chain P."/>
            <person name="Rohde M."/>
            <person name="Goker M."/>
            <person name="Bristow J."/>
            <person name="Eisen J.A."/>
            <person name="Markowitz V."/>
            <person name="Hugenholtz P."/>
            <person name="Kyrpides N.C."/>
            <person name="Klenk H.P."/>
            <person name="Lapidus A."/>
        </authorList>
    </citation>
    <scope>NUCLEOTIDE SEQUENCE [LARGE SCALE GENOMIC DNA]</scope>
    <source>
        <strain evidence="16">ATCC 27377 / DSM 6068 / ICPB 4128</strain>
    </source>
</reference>
<dbReference type="GO" id="GO:0046872">
    <property type="term" value="F:metal ion binding"/>
    <property type="evidence" value="ECO:0007669"/>
    <property type="project" value="UniProtKB-UniRule"/>
</dbReference>
<dbReference type="EMBL" id="CP001848">
    <property type="protein sequence ID" value="ADB16095.1"/>
    <property type="molecule type" value="Genomic_DNA"/>
</dbReference>
<dbReference type="PANTHER" id="PTHR11749">
    <property type="entry name" value="RIBULOSE-5-PHOSPHATE-3-EPIMERASE"/>
    <property type="match status" value="1"/>
</dbReference>
<dbReference type="Proteomes" id="UP000001887">
    <property type="component" value="Chromosome"/>
</dbReference>
<evidence type="ECO:0000256" key="9">
    <source>
        <dbReference type="ARBA" id="ARBA00023235"/>
    </source>
</evidence>
<evidence type="ECO:0000256" key="5">
    <source>
        <dbReference type="ARBA" id="ARBA00001954"/>
    </source>
</evidence>
<evidence type="ECO:0000256" key="6">
    <source>
        <dbReference type="ARBA" id="ARBA00009541"/>
    </source>
</evidence>
<evidence type="ECO:0000256" key="12">
    <source>
        <dbReference type="PIRSR" id="PIRSR001461-1"/>
    </source>
</evidence>
<dbReference type="InterPro" id="IPR011060">
    <property type="entry name" value="RibuloseP-bd_barrel"/>
</dbReference>
<dbReference type="GO" id="GO:0019323">
    <property type="term" value="P:pentose catabolic process"/>
    <property type="evidence" value="ECO:0007669"/>
    <property type="project" value="UniProtKB-UniRule"/>
</dbReference>
<comment type="similarity">
    <text evidence="6 10 11">Belongs to the ribulose-phosphate 3-epimerase family.</text>
</comment>
<organism evidence="15 16">
    <name type="scientific">Pirellula staleyi (strain ATCC 27377 / DSM 6068 / ICPB 4128)</name>
    <name type="common">Pirella staleyi</name>
    <dbReference type="NCBI Taxonomy" id="530564"/>
    <lineage>
        <taxon>Bacteria</taxon>
        <taxon>Pseudomonadati</taxon>
        <taxon>Planctomycetota</taxon>
        <taxon>Planctomycetia</taxon>
        <taxon>Pirellulales</taxon>
        <taxon>Pirellulaceae</taxon>
        <taxon>Pirellula</taxon>
    </lineage>
</organism>
<dbReference type="AlphaFoldDB" id="D2QWZ1"/>
<dbReference type="InterPro" id="IPR000056">
    <property type="entry name" value="Ribul_P_3_epim-like"/>
</dbReference>
<evidence type="ECO:0000256" key="8">
    <source>
        <dbReference type="ARBA" id="ARBA00022723"/>
    </source>
</evidence>
<keyword evidence="16" id="KW-1185">Reference proteome</keyword>
<dbReference type="HAMAP" id="MF_02227">
    <property type="entry name" value="RPE"/>
    <property type="match status" value="1"/>
</dbReference>
<feature type="binding site" evidence="10 13">
    <location>
        <position position="47"/>
    </location>
    <ligand>
        <name>a divalent metal cation</name>
        <dbReference type="ChEBI" id="CHEBI:60240"/>
    </ligand>
</feature>
<dbReference type="CDD" id="cd00429">
    <property type="entry name" value="RPE"/>
    <property type="match status" value="1"/>
</dbReference>
<dbReference type="GO" id="GO:0004750">
    <property type="term" value="F:D-ribulose-phosphate 3-epimerase activity"/>
    <property type="evidence" value="ECO:0007669"/>
    <property type="project" value="UniProtKB-UniRule"/>
</dbReference>
<dbReference type="InterPro" id="IPR026019">
    <property type="entry name" value="Ribul_P_3_epim"/>
</dbReference>
<keyword evidence="9 10" id="KW-0413">Isomerase</keyword>
<comment type="function">
    <text evidence="10">Catalyzes the reversible epimerization of D-ribulose 5-phosphate to D-xylulose 5-phosphate.</text>
</comment>
<keyword evidence="8 10" id="KW-0479">Metal-binding</keyword>
<feature type="active site" description="Proton donor" evidence="10 12">
    <location>
        <position position="184"/>
    </location>
</feature>
<proteinExistence type="inferred from homology"/>
<feature type="binding site" evidence="10 13">
    <location>
        <position position="45"/>
    </location>
    <ligand>
        <name>a divalent metal cation</name>
        <dbReference type="ChEBI" id="CHEBI:60240"/>
    </ligand>
</feature>
<dbReference type="GO" id="GO:0005737">
    <property type="term" value="C:cytoplasm"/>
    <property type="evidence" value="ECO:0007669"/>
    <property type="project" value="UniProtKB-ARBA"/>
</dbReference>
<feature type="active site" description="Proton acceptor" evidence="10 12">
    <location>
        <position position="47"/>
    </location>
</feature>
<feature type="binding site" evidence="10 14">
    <location>
        <position position="78"/>
    </location>
    <ligand>
        <name>substrate</name>
    </ligand>
</feature>
<feature type="binding site" evidence="10">
    <location>
        <begin position="184"/>
        <end position="186"/>
    </location>
    <ligand>
        <name>substrate</name>
    </ligand>
</feature>
<protein>
    <recommendedName>
        <fullName evidence="7 10">Ribulose-phosphate 3-epimerase</fullName>
        <ecNumber evidence="7 10">5.1.3.1</ecNumber>
    </recommendedName>
</protein>
<keyword evidence="13" id="KW-0464">Manganese</keyword>
<evidence type="ECO:0000256" key="10">
    <source>
        <dbReference type="HAMAP-Rule" id="MF_02227"/>
    </source>
</evidence>
<feature type="binding site" evidence="14">
    <location>
        <position position="186"/>
    </location>
    <ligand>
        <name>substrate</name>
    </ligand>
</feature>
<feature type="binding site" evidence="10 13">
    <location>
        <position position="78"/>
    </location>
    <ligand>
        <name>a divalent metal cation</name>
        <dbReference type="ChEBI" id="CHEBI:60240"/>
    </ligand>
</feature>
<evidence type="ECO:0000256" key="2">
    <source>
        <dbReference type="ARBA" id="ARBA00001936"/>
    </source>
</evidence>
<dbReference type="GO" id="GO:0006098">
    <property type="term" value="P:pentose-phosphate shunt"/>
    <property type="evidence" value="ECO:0007669"/>
    <property type="project" value="UniProtKB-UniRule"/>
</dbReference>
<dbReference type="OrthoDB" id="1645589at2"/>
<evidence type="ECO:0000313" key="15">
    <source>
        <dbReference type="EMBL" id="ADB16095.1"/>
    </source>
</evidence>
<dbReference type="FunFam" id="3.20.20.70:FF:000004">
    <property type="entry name" value="Ribulose-phosphate 3-epimerase"/>
    <property type="match status" value="1"/>
</dbReference>
<accession>D2QWZ1</accession>
<dbReference type="NCBIfam" id="TIGR01163">
    <property type="entry name" value="rpe"/>
    <property type="match status" value="1"/>
</dbReference>
<comment type="catalytic activity">
    <reaction evidence="1 10 11">
        <text>D-ribulose 5-phosphate = D-xylulose 5-phosphate</text>
        <dbReference type="Rhea" id="RHEA:13677"/>
        <dbReference type="ChEBI" id="CHEBI:57737"/>
        <dbReference type="ChEBI" id="CHEBI:58121"/>
        <dbReference type="EC" id="5.1.3.1"/>
    </reaction>
</comment>
<evidence type="ECO:0000256" key="1">
    <source>
        <dbReference type="ARBA" id="ARBA00001782"/>
    </source>
</evidence>
<keyword evidence="13" id="KW-0862">Zinc</keyword>
<feature type="binding site" evidence="10 14">
    <location>
        <begin position="206"/>
        <end position="207"/>
    </location>
    <ligand>
        <name>substrate</name>
    </ligand>
</feature>
<dbReference type="NCBIfam" id="NF004076">
    <property type="entry name" value="PRK05581.1-4"/>
    <property type="match status" value="1"/>
</dbReference>
<dbReference type="PIRSF" id="PIRSF001461">
    <property type="entry name" value="RPE"/>
    <property type="match status" value="1"/>
</dbReference>
<dbReference type="Pfam" id="PF00834">
    <property type="entry name" value="Ribul_P_3_epim"/>
    <property type="match status" value="1"/>
</dbReference>
<comment type="cofactor">
    <cofactor evidence="10 13">
        <name>a divalent metal cation</name>
        <dbReference type="ChEBI" id="CHEBI:60240"/>
    </cofactor>
    <text evidence="10 13">Binds 1 divalent metal cation per subunit.</text>
</comment>